<gene>
    <name evidence="4" type="ORF">B9G39_29015</name>
</gene>
<organism evidence="4 5">
    <name type="scientific">Zooshikella ganghwensis</name>
    <dbReference type="NCBI Taxonomy" id="202772"/>
    <lineage>
        <taxon>Bacteria</taxon>
        <taxon>Pseudomonadati</taxon>
        <taxon>Pseudomonadota</taxon>
        <taxon>Gammaproteobacteria</taxon>
        <taxon>Oceanospirillales</taxon>
        <taxon>Zooshikellaceae</taxon>
        <taxon>Zooshikella</taxon>
    </lineage>
</organism>
<dbReference type="EC" id="3.1.1.29" evidence="1"/>
<evidence type="ECO:0000313" key="4">
    <source>
        <dbReference type="EMBL" id="RDH41312.1"/>
    </source>
</evidence>
<dbReference type="InterPro" id="IPR023476">
    <property type="entry name" value="Pep_tRNA_hydro_II_dom_sf"/>
</dbReference>
<accession>A0A4P9VI56</accession>
<dbReference type="Gene3D" id="3.40.1490.10">
    <property type="entry name" value="Bit1"/>
    <property type="match status" value="1"/>
</dbReference>
<sequence length="100" mass="11712">MKMYILVKDTIPEGVAILAAAHASLAMYLKFKDTPEIKEWLSGPFYKVVCKVNEKEFENAKQYEDSVLLTESSLDNQEVALAFKPRDEWPKPFRFYKLYR</sequence>
<dbReference type="InterPro" id="IPR002833">
    <property type="entry name" value="PTH2"/>
</dbReference>
<dbReference type="EMBL" id="NDXW01000010">
    <property type="protein sequence ID" value="RDH41312.1"/>
    <property type="molecule type" value="Genomic_DNA"/>
</dbReference>
<evidence type="ECO:0000256" key="2">
    <source>
        <dbReference type="ARBA" id="ARBA00022801"/>
    </source>
</evidence>
<protein>
    <recommendedName>
        <fullName evidence="1">peptidyl-tRNA hydrolase</fullName>
        <ecNumber evidence="1">3.1.1.29</ecNumber>
    </recommendedName>
</protein>
<name>A0A4P9VI56_9GAMM</name>
<dbReference type="RefSeq" id="WP_094789939.1">
    <property type="nucleotide sequence ID" value="NZ_JAEVHG010000035.1"/>
</dbReference>
<dbReference type="SUPFAM" id="SSF102462">
    <property type="entry name" value="Peptidyl-tRNA hydrolase II"/>
    <property type="match status" value="1"/>
</dbReference>
<keyword evidence="2" id="KW-0378">Hydrolase</keyword>
<evidence type="ECO:0000313" key="5">
    <source>
        <dbReference type="Proteomes" id="UP000257039"/>
    </source>
</evidence>
<comment type="caution">
    <text evidence="4">The sequence shown here is derived from an EMBL/GenBank/DDBJ whole genome shotgun (WGS) entry which is preliminary data.</text>
</comment>
<comment type="catalytic activity">
    <reaction evidence="3">
        <text>an N-acyl-L-alpha-aminoacyl-tRNA + H2O = an N-acyl-L-amino acid + a tRNA + H(+)</text>
        <dbReference type="Rhea" id="RHEA:54448"/>
        <dbReference type="Rhea" id="RHEA-COMP:10123"/>
        <dbReference type="Rhea" id="RHEA-COMP:13883"/>
        <dbReference type="ChEBI" id="CHEBI:15377"/>
        <dbReference type="ChEBI" id="CHEBI:15378"/>
        <dbReference type="ChEBI" id="CHEBI:59874"/>
        <dbReference type="ChEBI" id="CHEBI:78442"/>
        <dbReference type="ChEBI" id="CHEBI:138191"/>
        <dbReference type="EC" id="3.1.1.29"/>
    </reaction>
</comment>
<dbReference type="GO" id="GO:0004045">
    <property type="term" value="F:peptidyl-tRNA hydrolase activity"/>
    <property type="evidence" value="ECO:0007669"/>
    <property type="project" value="UniProtKB-EC"/>
</dbReference>
<proteinExistence type="predicted"/>
<reference evidence="4 5" key="1">
    <citation type="submission" date="2017-04" db="EMBL/GenBank/DDBJ databases">
        <title>Draft genome sequence of Zooshikella ganghwensis VG4 isolated from Red Sea sediments.</title>
        <authorList>
            <person name="Rehman Z."/>
            <person name="Alam I."/>
            <person name="Kamau A."/>
            <person name="Bajic V."/>
            <person name="Leiknes T."/>
        </authorList>
    </citation>
    <scope>NUCLEOTIDE SEQUENCE [LARGE SCALE GENOMIC DNA]</scope>
    <source>
        <strain evidence="4 5">VG4</strain>
    </source>
</reference>
<evidence type="ECO:0000256" key="3">
    <source>
        <dbReference type="ARBA" id="ARBA00048707"/>
    </source>
</evidence>
<dbReference type="Proteomes" id="UP000257039">
    <property type="component" value="Unassembled WGS sequence"/>
</dbReference>
<dbReference type="AlphaFoldDB" id="A0A4P9VI56"/>
<dbReference type="Pfam" id="PF01981">
    <property type="entry name" value="PTH2"/>
    <property type="match status" value="1"/>
</dbReference>
<keyword evidence="5" id="KW-1185">Reference proteome</keyword>
<evidence type="ECO:0000256" key="1">
    <source>
        <dbReference type="ARBA" id="ARBA00013260"/>
    </source>
</evidence>